<keyword evidence="9" id="KW-1185">Reference proteome</keyword>
<feature type="domain" description="ARID" evidence="6">
    <location>
        <begin position="62"/>
        <end position="151"/>
    </location>
</feature>
<keyword evidence="3" id="KW-0804">Transcription</keyword>
<evidence type="ECO:0000256" key="1">
    <source>
        <dbReference type="ARBA" id="ARBA00023015"/>
    </source>
</evidence>
<name>V6LVL8_9EUKA</name>
<evidence type="ECO:0000256" key="4">
    <source>
        <dbReference type="ARBA" id="ARBA00023242"/>
    </source>
</evidence>
<dbReference type="InterPro" id="IPR045147">
    <property type="entry name" value="ARI3A/B/C"/>
</dbReference>
<protein>
    <submittedName>
        <fullName evidence="7">ARID1 AT-rich interaction domain protein</fullName>
    </submittedName>
</protein>
<keyword evidence="2" id="KW-0238">DNA-binding</keyword>
<feature type="region of interest" description="Disordered" evidence="5">
    <location>
        <begin position="293"/>
        <end position="329"/>
    </location>
</feature>
<gene>
    <name evidence="7" type="ORF">SS50377_11275</name>
    <name evidence="8" type="ORF">SS50377_23679</name>
</gene>
<feature type="compositionally biased region" description="Basic and acidic residues" evidence="5">
    <location>
        <begin position="306"/>
        <end position="315"/>
    </location>
</feature>
<evidence type="ECO:0000256" key="3">
    <source>
        <dbReference type="ARBA" id="ARBA00023163"/>
    </source>
</evidence>
<dbReference type="InterPro" id="IPR001606">
    <property type="entry name" value="ARID_dom"/>
</dbReference>
<organism evidence="7">
    <name type="scientific">Spironucleus salmonicida</name>
    <dbReference type="NCBI Taxonomy" id="348837"/>
    <lineage>
        <taxon>Eukaryota</taxon>
        <taxon>Metamonada</taxon>
        <taxon>Diplomonadida</taxon>
        <taxon>Hexamitidae</taxon>
        <taxon>Hexamitinae</taxon>
        <taxon>Spironucleus</taxon>
    </lineage>
</organism>
<evidence type="ECO:0000313" key="8">
    <source>
        <dbReference type="EMBL" id="KAH0573744.1"/>
    </source>
</evidence>
<dbReference type="InterPro" id="IPR036431">
    <property type="entry name" value="ARID_dom_sf"/>
</dbReference>
<dbReference type="PANTHER" id="PTHR15348">
    <property type="entry name" value="AT-RICH INTERACTIVE DOMAIN-CONTAINING PROTEIN ARID DOMAIN- CONTAINING PROTEIN DEAD RINGER PROTEIN B-CELL REGULATOR OF IGH TRANSCRIPTION BRIGHT"/>
    <property type="match status" value="1"/>
</dbReference>
<feature type="compositionally biased region" description="Polar residues" evidence="5">
    <location>
        <begin position="316"/>
        <end position="329"/>
    </location>
</feature>
<dbReference type="VEuPathDB" id="GiardiaDB:SS50377_23679"/>
<dbReference type="GO" id="GO:0003677">
    <property type="term" value="F:DNA binding"/>
    <property type="evidence" value="ECO:0007669"/>
    <property type="project" value="UniProtKB-KW"/>
</dbReference>
<accession>V6LVL8</accession>
<keyword evidence="1" id="KW-0805">Transcription regulation</keyword>
<evidence type="ECO:0000259" key="6">
    <source>
        <dbReference type="PROSITE" id="PS51011"/>
    </source>
</evidence>
<dbReference type="SMART" id="SM00501">
    <property type="entry name" value="BRIGHT"/>
    <property type="match status" value="1"/>
</dbReference>
<reference evidence="8" key="2">
    <citation type="submission" date="2020-12" db="EMBL/GenBank/DDBJ databases">
        <title>New Spironucleus salmonicida genome in near-complete chromosomes.</title>
        <authorList>
            <person name="Xu F."/>
            <person name="Kurt Z."/>
            <person name="Jimenez-Gonzalez A."/>
            <person name="Astvaldsson A."/>
            <person name="Andersson J.O."/>
            <person name="Svard S.G."/>
        </authorList>
    </citation>
    <scope>NUCLEOTIDE SEQUENCE</scope>
    <source>
        <strain evidence="8">ATCC 50377</strain>
    </source>
</reference>
<evidence type="ECO:0000256" key="5">
    <source>
        <dbReference type="SAM" id="MobiDB-lite"/>
    </source>
</evidence>
<dbReference type="GO" id="GO:0006357">
    <property type="term" value="P:regulation of transcription by RNA polymerase II"/>
    <property type="evidence" value="ECO:0007669"/>
    <property type="project" value="InterPro"/>
</dbReference>
<dbReference type="AlphaFoldDB" id="V6LVL8"/>
<sequence length="329" mass="38346">MSQYSNQNHYTNSFSDSGLPLENMSILSNQTNHVVPFNQQNSSTIFFDQQGAVDHDLVQEDKGQSLKFVQFINMLHRQHGRETRRLPRVGRKELDLYQLYMTVQKRGGYNAILQWKELGVDLGLPNTVTNAGYILRTKYEQFILPFERSIMLKYPPIRTPHSNDLIGDDENWIRPYEKNNPKSQYYDSQTVHMPKQMVPQQPFQSKLQKLFIKDFPFTDETFERIITSNRNITDLEIGSLEKLTKMPRVTVFPQHLTRLVLYNVPPILADQFLVGVSNLQLTEFNITVSSLAQQQQQQPSQNQQKIENRVEKYRQDAQSIQSTFPSSLD</sequence>
<feature type="compositionally biased region" description="Low complexity" evidence="5">
    <location>
        <begin position="293"/>
        <end position="304"/>
    </location>
</feature>
<dbReference type="PANTHER" id="PTHR15348:SF0">
    <property type="entry name" value="PROTEIN DEAD RINGER"/>
    <property type="match status" value="1"/>
</dbReference>
<dbReference type="Gene3D" id="1.10.150.60">
    <property type="entry name" value="ARID DNA-binding domain"/>
    <property type="match status" value="1"/>
</dbReference>
<dbReference type="GO" id="GO:0005634">
    <property type="term" value="C:nucleus"/>
    <property type="evidence" value="ECO:0007669"/>
    <property type="project" value="TreeGrafter"/>
</dbReference>
<dbReference type="EMBL" id="AUWU02000004">
    <property type="protein sequence ID" value="KAH0573744.1"/>
    <property type="molecule type" value="Genomic_DNA"/>
</dbReference>
<evidence type="ECO:0000313" key="7">
    <source>
        <dbReference type="EMBL" id="EST48662.1"/>
    </source>
</evidence>
<dbReference type="Pfam" id="PF01388">
    <property type="entry name" value="ARID"/>
    <property type="match status" value="1"/>
</dbReference>
<dbReference type="OrthoDB" id="338531at2759"/>
<dbReference type="CDD" id="cd16100">
    <property type="entry name" value="ARID"/>
    <property type="match status" value="1"/>
</dbReference>
<dbReference type="SMART" id="SM01014">
    <property type="entry name" value="ARID"/>
    <property type="match status" value="1"/>
</dbReference>
<evidence type="ECO:0000313" key="9">
    <source>
        <dbReference type="Proteomes" id="UP000018208"/>
    </source>
</evidence>
<proteinExistence type="predicted"/>
<keyword evidence="4" id="KW-0539">Nucleus</keyword>
<dbReference type="PROSITE" id="PS51011">
    <property type="entry name" value="ARID"/>
    <property type="match status" value="1"/>
</dbReference>
<dbReference type="Proteomes" id="UP000018208">
    <property type="component" value="Unassembled WGS sequence"/>
</dbReference>
<dbReference type="EMBL" id="KI545981">
    <property type="protein sequence ID" value="EST48662.1"/>
    <property type="molecule type" value="Genomic_DNA"/>
</dbReference>
<dbReference type="SUPFAM" id="SSF46774">
    <property type="entry name" value="ARID-like"/>
    <property type="match status" value="1"/>
</dbReference>
<reference evidence="7 8" key="1">
    <citation type="journal article" date="2014" name="PLoS Genet.">
        <title>The Genome of Spironucleus salmonicida Highlights a Fish Pathogen Adapted to Fluctuating Environments.</title>
        <authorList>
            <person name="Xu F."/>
            <person name="Jerlstrom-Hultqvist J."/>
            <person name="Einarsson E."/>
            <person name="Astvaldsson A."/>
            <person name="Svard S.G."/>
            <person name="Andersson J.O."/>
        </authorList>
    </citation>
    <scope>NUCLEOTIDE SEQUENCE</scope>
    <source>
        <strain evidence="8">ATCC 50377</strain>
    </source>
</reference>
<evidence type="ECO:0000256" key="2">
    <source>
        <dbReference type="ARBA" id="ARBA00023125"/>
    </source>
</evidence>